<keyword evidence="4 10" id="KW-1003">Cell membrane</keyword>
<dbReference type="Proteomes" id="UP000569951">
    <property type="component" value="Unassembled WGS sequence"/>
</dbReference>
<dbReference type="GO" id="GO:0005886">
    <property type="term" value="C:plasma membrane"/>
    <property type="evidence" value="ECO:0007669"/>
    <property type="project" value="UniProtKB-SubCell"/>
</dbReference>
<keyword evidence="8 10" id="KW-0472">Membrane</keyword>
<evidence type="ECO:0000313" key="14">
    <source>
        <dbReference type="EMBL" id="MBB6097253.1"/>
    </source>
</evidence>
<dbReference type="AlphaFoldDB" id="A0A841HWM1"/>
<comment type="similarity">
    <text evidence="2 10">Belongs to the ABC-4 integral membrane protein family. FtsX subfamily.</text>
</comment>
<feature type="transmembrane region" description="Helical" evidence="11">
    <location>
        <begin position="259"/>
        <end position="281"/>
    </location>
</feature>
<reference evidence="14 15" key="1">
    <citation type="submission" date="2020-08" db="EMBL/GenBank/DDBJ databases">
        <title>Genomic Encyclopedia of Type Strains, Phase IV (KMG-IV): sequencing the most valuable type-strain genomes for metagenomic binning, comparative biology and taxonomic classification.</title>
        <authorList>
            <person name="Goeker M."/>
        </authorList>
    </citation>
    <scope>NUCLEOTIDE SEQUENCE [LARGE SCALE GENOMIC DNA]</scope>
    <source>
        <strain evidence="14 15">DSM 21458</strain>
    </source>
</reference>
<feature type="transmembrane region" description="Helical" evidence="11">
    <location>
        <begin position="161"/>
        <end position="182"/>
    </location>
</feature>
<keyword evidence="5 10" id="KW-0132">Cell division</keyword>
<feature type="transmembrane region" description="Helical" evidence="11">
    <location>
        <begin position="20"/>
        <end position="41"/>
    </location>
</feature>
<evidence type="ECO:0000256" key="9">
    <source>
        <dbReference type="ARBA" id="ARBA00023306"/>
    </source>
</evidence>
<dbReference type="EMBL" id="JACHHG010000002">
    <property type="protein sequence ID" value="MBB6097253.1"/>
    <property type="molecule type" value="Genomic_DNA"/>
</dbReference>
<comment type="caution">
    <text evidence="14">The sequence shown here is derived from an EMBL/GenBank/DDBJ whole genome shotgun (WGS) entry which is preliminary data.</text>
</comment>
<evidence type="ECO:0000256" key="8">
    <source>
        <dbReference type="ARBA" id="ARBA00023136"/>
    </source>
</evidence>
<name>A0A841HWM1_9DEIO</name>
<organism evidence="14 15">
    <name type="scientific">Deinobacterium chartae</name>
    <dbReference type="NCBI Taxonomy" id="521158"/>
    <lineage>
        <taxon>Bacteria</taxon>
        <taxon>Thermotogati</taxon>
        <taxon>Deinococcota</taxon>
        <taxon>Deinococci</taxon>
        <taxon>Deinococcales</taxon>
        <taxon>Deinococcaceae</taxon>
        <taxon>Deinobacterium</taxon>
    </lineage>
</organism>
<evidence type="ECO:0000259" key="13">
    <source>
        <dbReference type="Pfam" id="PF18075"/>
    </source>
</evidence>
<keyword evidence="7 11" id="KW-1133">Transmembrane helix</keyword>
<evidence type="ECO:0000313" key="15">
    <source>
        <dbReference type="Proteomes" id="UP000569951"/>
    </source>
</evidence>
<evidence type="ECO:0000256" key="11">
    <source>
        <dbReference type="SAM" id="Phobius"/>
    </source>
</evidence>
<keyword evidence="6 11" id="KW-0812">Transmembrane</keyword>
<evidence type="ECO:0000256" key="1">
    <source>
        <dbReference type="ARBA" id="ARBA00004651"/>
    </source>
</evidence>
<evidence type="ECO:0000259" key="12">
    <source>
        <dbReference type="Pfam" id="PF02687"/>
    </source>
</evidence>
<sequence length="290" mass="31923">MNYHLRQTWLAMRGNFTATLATFVTMTLTLLILGSVSLTALNLEQNLRKLESDVEIAAFLSQDADTADIFNRLQSTAQYPEVTQATLISKEQVLEEMTRDYPYIGEAGGLVENPFPDTIRLKLQDPADTVKVARRLERLPGVESVEYGAGYVNQAVRTIDVVRAFGFGLVLLLVLNTLFNILNTVRVAMYARRDEINVMRLLGATRGFIRAPYVLEGLLLGLLSGAISCALLYPGYLTLGARVQELLPALPMVSDARSVWAILGGLPLLGVLLGVLGSLFASSRYLRELE</sequence>
<dbReference type="Gene3D" id="3.30.70.3040">
    <property type="match status" value="1"/>
</dbReference>
<comment type="subcellular location">
    <subcellularLocation>
        <location evidence="1">Cell membrane</location>
        <topology evidence="1">Multi-pass membrane protein</topology>
    </subcellularLocation>
</comment>
<dbReference type="PANTHER" id="PTHR47755">
    <property type="entry name" value="CELL DIVISION PROTEIN FTSX"/>
    <property type="match status" value="1"/>
</dbReference>
<dbReference type="Pfam" id="PF18075">
    <property type="entry name" value="FtsX_ECD"/>
    <property type="match status" value="1"/>
</dbReference>
<keyword evidence="15" id="KW-1185">Reference proteome</keyword>
<evidence type="ECO:0000256" key="6">
    <source>
        <dbReference type="ARBA" id="ARBA00022692"/>
    </source>
</evidence>
<dbReference type="GO" id="GO:0051301">
    <property type="term" value="P:cell division"/>
    <property type="evidence" value="ECO:0007669"/>
    <property type="project" value="UniProtKB-KW"/>
</dbReference>
<evidence type="ECO:0000256" key="3">
    <source>
        <dbReference type="ARBA" id="ARBA00021907"/>
    </source>
</evidence>
<evidence type="ECO:0000256" key="7">
    <source>
        <dbReference type="ARBA" id="ARBA00022989"/>
    </source>
</evidence>
<feature type="domain" description="ABC3 transporter permease C-terminal" evidence="12">
    <location>
        <begin position="169"/>
        <end position="286"/>
    </location>
</feature>
<dbReference type="RefSeq" id="WP_183984485.1">
    <property type="nucleotide sequence ID" value="NZ_JACHHG010000002.1"/>
</dbReference>
<keyword evidence="9 10" id="KW-0131">Cell cycle</keyword>
<evidence type="ECO:0000256" key="5">
    <source>
        <dbReference type="ARBA" id="ARBA00022618"/>
    </source>
</evidence>
<dbReference type="InterPro" id="IPR040690">
    <property type="entry name" value="FtsX_ECD"/>
</dbReference>
<proteinExistence type="inferred from homology"/>
<dbReference type="PANTHER" id="PTHR47755:SF1">
    <property type="entry name" value="CELL DIVISION PROTEIN FTSX"/>
    <property type="match status" value="1"/>
</dbReference>
<dbReference type="InterPro" id="IPR003838">
    <property type="entry name" value="ABC3_permease_C"/>
</dbReference>
<protein>
    <recommendedName>
        <fullName evidence="3 10">Cell division protein FtsX</fullName>
    </recommendedName>
</protein>
<evidence type="ECO:0000256" key="2">
    <source>
        <dbReference type="ARBA" id="ARBA00007379"/>
    </source>
</evidence>
<gene>
    <name evidence="14" type="ORF">HNR42_000667</name>
</gene>
<feature type="domain" description="FtsX extracellular" evidence="13">
    <location>
        <begin position="54"/>
        <end position="145"/>
    </location>
</feature>
<dbReference type="PIRSF" id="PIRSF003097">
    <property type="entry name" value="FtsX"/>
    <property type="match status" value="1"/>
</dbReference>
<evidence type="ECO:0000256" key="4">
    <source>
        <dbReference type="ARBA" id="ARBA00022475"/>
    </source>
</evidence>
<evidence type="ECO:0000256" key="10">
    <source>
        <dbReference type="PIRNR" id="PIRNR003097"/>
    </source>
</evidence>
<dbReference type="Pfam" id="PF02687">
    <property type="entry name" value="FtsX"/>
    <property type="match status" value="1"/>
</dbReference>
<accession>A0A841HWM1</accession>
<dbReference type="InterPro" id="IPR004513">
    <property type="entry name" value="FtsX"/>
</dbReference>
<feature type="transmembrane region" description="Helical" evidence="11">
    <location>
        <begin position="218"/>
        <end position="239"/>
    </location>
</feature>